<evidence type="ECO:0000256" key="2">
    <source>
        <dbReference type="ARBA" id="ARBA00022692"/>
    </source>
</evidence>
<dbReference type="AlphaFoldDB" id="A0A6L9MTT2"/>
<dbReference type="Pfam" id="PF04932">
    <property type="entry name" value="Wzy_C"/>
    <property type="match status" value="1"/>
</dbReference>
<evidence type="ECO:0000256" key="3">
    <source>
        <dbReference type="ARBA" id="ARBA00022989"/>
    </source>
</evidence>
<dbReference type="InterPro" id="IPR007016">
    <property type="entry name" value="O-antigen_ligase-rel_domated"/>
</dbReference>
<keyword evidence="8" id="KW-1185">Reference proteome</keyword>
<feature type="domain" description="O-antigen ligase-related" evidence="6">
    <location>
        <begin position="219"/>
        <end position="352"/>
    </location>
</feature>
<feature type="transmembrane region" description="Helical" evidence="5">
    <location>
        <begin position="252"/>
        <end position="269"/>
    </location>
</feature>
<dbReference type="RefSeq" id="WP_163111570.1">
    <property type="nucleotide sequence ID" value="NZ_JAAAWP010000004.1"/>
</dbReference>
<evidence type="ECO:0000256" key="4">
    <source>
        <dbReference type="ARBA" id="ARBA00023136"/>
    </source>
</evidence>
<feature type="transmembrane region" description="Helical" evidence="5">
    <location>
        <begin position="49"/>
        <end position="66"/>
    </location>
</feature>
<feature type="transmembrane region" description="Helical" evidence="5">
    <location>
        <begin position="78"/>
        <end position="96"/>
    </location>
</feature>
<feature type="transmembrane region" description="Helical" evidence="5">
    <location>
        <begin position="206"/>
        <end position="223"/>
    </location>
</feature>
<dbReference type="PANTHER" id="PTHR37422">
    <property type="entry name" value="TEICHURONIC ACID BIOSYNTHESIS PROTEIN TUAE"/>
    <property type="match status" value="1"/>
</dbReference>
<keyword evidence="4 5" id="KW-0472">Membrane</keyword>
<sequence>MIKLLVFFSVFISAILISSAPWVSALLYSTVSILQPQYIWNWAFDSFSIFTVSAAIAILAWGWQILQGNVNWEVYKTGQFKGVMGLLLIFHLSNALTPYDTYFSLVSGDLMVETFTTIAIMYTVVLGLINSENTIKYFGFMYILVVLYFAYWANDHYFAGNWYMFKWGRLLGLHKSPYRDGNVMSIVLTTGLGFVMFGITFFKQKLIKYFLILSVPLVWHALILFASRGALLSAAAVTLFFVMVMRSKTLNLAVLAGFAAMLIWQGAMLTSRTTSTVAQAQQENADVPLNPRLVSWGVGFDIALEHPLLGAGPQRFQYASAVLFPGKSPHVAHNTFLNFSANTGIMAGLIYLSFFIVSFRQYKYVRKHKQGDSVNGYINLACAGGLVGYFVGAVFLDLIVFEPFYFLLVLMSTNYCMVKAGNVPASPK</sequence>
<dbReference type="EMBL" id="JAAAWP010000004">
    <property type="protein sequence ID" value="NDW21608.1"/>
    <property type="molecule type" value="Genomic_DNA"/>
</dbReference>
<evidence type="ECO:0000256" key="1">
    <source>
        <dbReference type="ARBA" id="ARBA00004141"/>
    </source>
</evidence>
<name>A0A6L9MTT2_9ALTE</name>
<feature type="transmembrane region" description="Helical" evidence="5">
    <location>
        <begin position="137"/>
        <end position="154"/>
    </location>
</feature>
<evidence type="ECO:0000313" key="7">
    <source>
        <dbReference type="EMBL" id="NDW21608.1"/>
    </source>
</evidence>
<dbReference type="InterPro" id="IPR051533">
    <property type="entry name" value="WaaL-like"/>
</dbReference>
<proteinExistence type="predicted"/>
<feature type="transmembrane region" description="Helical" evidence="5">
    <location>
        <begin position="336"/>
        <end position="357"/>
    </location>
</feature>
<keyword evidence="3 5" id="KW-1133">Transmembrane helix</keyword>
<comment type="subcellular location">
    <subcellularLocation>
        <location evidence="1">Membrane</location>
        <topology evidence="1">Multi-pass membrane protein</topology>
    </subcellularLocation>
</comment>
<protein>
    <recommendedName>
        <fullName evidence="6">O-antigen ligase-related domain-containing protein</fullName>
    </recommendedName>
</protein>
<feature type="transmembrane region" description="Helical" evidence="5">
    <location>
        <begin position="181"/>
        <end position="199"/>
    </location>
</feature>
<evidence type="ECO:0000256" key="5">
    <source>
        <dbReference type="SAM" id="Phobius"/>
    </source>
</evidence>
<dbReference type="GO" id="GO:0016020">
    <property type="term" value="C:membrane"/>
    <property type="evidence" value="ECO:0007669"/>
    <property type="project" value="UniProtKB-SubCell"/>
</dbReference>
<dbReference type="Proteomes" id="UP000478837">
    <property type="component" value="Unassembled WGS sequence"/>
</dbReference>
<dbReference type="PANTHER" id="PTHR37422:SF13">
    <property type="entry name" value="LIPOPOLYSACCHARIDE BIOSYNTHESIS PROTEIN PA4999-RELATED"/>
    <property type="match status" value="1"/>
</dbReference>
<feature type="transmembrane region" description="Helical" evidence="5">
    <location>
        <begin position="377"/>
        <end position="401"/>
    </location>
</feature>
<keyword evidence="2 5" id="KW-0812">Transmembrane</keyword>
<evidence type="ECO:0000313" key="8">
    <source>
        <dbReference type="Proteomes" id="UP000478837"/>
    </source>
</evidence>
<evidence type="ECO:0000259" key="6">
    <source>
        <dbReference type="Pfam" id="PF04932"/>
    </source>
</evidence>
<comment type="caution">
    <text evidence="7">The sequence shown here is derived from an EMBL/GenBank/DDBJ whole genome shotgun (WGS) entry which is preliminary data.</text>
</comment>
<accession>A0A6L9MTT2</accession>
<gene>
    <name evidence="7" type="ORF">GTW09_08775</name>
</gene>
<feature type="transmembrane region" description="Helical" evidence="5">
    <location>
        <begin position="229"/>
        <end position="245"/>
    </location>
</feature>
<organism evidence="7 8">
    <name type="scientific">Alteromonas hispanica</name>
    <dbReference type="NCBI Taxonomy" id="315421"/>
    <lineage>
        <taxon>Bacteria</taxon>
        <taxon>Pseudomonadati</taxon>
        <taxon>Pseudomonadota</taxon>
        <taxon>Gammaproteobacteria</taxon>
        <taxon>Alteromonadales</taxon>
        <taxon>Alteromonadaceae</taxon>
        <taxon>Alteromonas/Salinimonas group</taxon>
        <taxon>Alteromonas</taxon>
    </lineage>
</organism>
<feature type="transmembrane region" description="Helical" evidence="5">
    <location>
        <begin position="102"/>
        <end position="125"/>
    </location>
</feature>
<reference evidence="7 8" key="1">
    <citation type="submission" date="2020-01" db="EMBL/GenBank/DDBJ databases">
        <title>Genomes of bacteria type strains.</title>
        <authorList>
            <person name="Chen J."/>
            <person name="Zhu S."/>
            <person name="Yang J."/>
        </authorList>
    </citation>
    <scope>NUCLEOTIDE SEQUENCE [LARGE SCALE GENOMIC DNA]</scope>
    <source>
        <strain evidence="7 8">LMG 22958</strain>
    </source>
</reference>